<name>A0A8H7PDI9_MORIS</name>
<protein>
    <recommendedName>
        <fullName evidence="1">Carboxylesterase type B domain-containing protein</fullName>
    </recommendedName>
</protein>
<evidence type="ECO:0000313" key="3">
    <source>
        <dbReference type="Proteomes" id="UP000654370"/>
    </source>
</evidence>
<dbReference type="EMBL" id="JAEPQZ010000019">
    <property type="protein sequence ID" value="KAG2171715.1"/>
    <property type="molecule type" value="Genomic_DNA"/>
</dbReference>
<dbReference type="Gene3D" id="3.40.50.1820">
    <property type="entry name" value="alpha/beta hydrolase"/>
    <property type="match status" value="1"/>
</dbReference>
<gene>
    <name evidence="2" type="ORF">INT43_008095</name>
</gene>
<sequence length="503" mass="57110">MATTVVDIPKLGKVKGKVFEKSNIRRFHIPYATVPKRWRVAKPVPAWQGELDCTQQRPECPQFAFPGDRFLQPQRVPPTYDEFNCLNVDITAPPNLDNSSLVPSMIYIHGGSFSNKSGLFDAYDPEKFVEHSIQIGKPVVVVNVTYRLNLFGFFSSSDIKSDVEQDGETVYGNWGLNDAVKAFHWVKENIKSFGGDPNRITGYGESAGSIILHHLLLRPDITFTRAILQSGVVSVMKPVSPSSYDPVWRKLLEHYQAKTVDDMRKVPAEDIVKLVFEYSISHQPLIDGAICEDPVREYKEPGAYASLEAVIIGDCAEEGTLWSQYGDIKDTYKSYEDTVPSYLLDRFHLLYPSDVFDKDAAQAQKMVDELVGEAMFICPIDRTAKAIAKLRPEAPLYRYRVDRTIEITHDLGAHHGIDIFFIFMNDKLTKEERVTSEKMCSDWLNFAYGEKLEETSGWNRYQLDDPSVMIYGEQATVTDMETSRSSARCKFWEDVENASLQRS</sequence>
<dbReference type="Pfam" id="PF00135">
    <property type="entry name" value="COesterase"/>
    <property type="match status" value="1"/>
</dbReference>
<dbReference type="InterPro" id="IPR050309">
    <property type="entry name" value="Type-B_Carboxylest/Lipase"/>
</dbReference>
<evidence type="ECO:0000313" key="2">
    <source>
        <dbReference type="EMBL" id="KAG2171715.1"/>
    </source>
</evidence>
<dbReference type="AlphaFoldDB" id="A0A8H7PDI9"/>
<keyword evidence="3" id="KW-1185">Reference proteome</keyword>
<dbReference type="InterPro" id="IPR002018">
    <property type="entry name" value="CarbesteraseB"/>
</dbReference>
<evidence type="ECO:0000259" key="1">
    <source>
        <dbReference type="Pfam" id="PF00135"/>
    </source>
</evidence>
<dbReference type="SUPFAM" id="SSF53474">
    <property type="entry name" value="alpha/beta-Hydrolases"/>
    <property type="match status" value="1"/>
</dbReference>
<dbReference type="PANTHER" id="PTHR11559">
    <property type="entry name" value="CARBOXYLESTERASE"/>
    <property type="match status" value="1"/>
</dbReference>
<comment type="caution">
    <text evidence="2">The sequence shown here is derived from an EMBL/GenBank/DDBJ whole genome shotgun (WGS) entry which is preliminary data.</text>
</comment>
<organism evidence="2 3">
    <name type="scientific">Mortierella isabellina</name>
    <name type="common">Filamentous fungus</name>
    <name type="synonym">Umbelopsis isabellina</name>
    <dbReference type="NCBI Taxonomy" id="91625"/>
    <lineage>
        <taxon>Eukaryota</taxon>
        <taxon>Fungi</taxon>
        <taxon>Fungi incertae sedis</taxon>
        <taxon>Mucoromycota</taxon>
        <taxon>Mucoromycotina</taxon>
        <taxon>Umbelopsidomycetes</taxon>
        <taxon>Umbelopsidales</taxon>
        <taxon>Umbelopsidaceae</taxon>
        <taxon>Umbelopsis</taxon>
    </lineage>
</organism>
<feature type="domain" description="Carboxylesterase type B" evidence="1">
    <location>
        <begin position="4"/>
        <end position="492"/>
    </location>
</feature>
<proteinExistence type="predicted"/>
<reference evidence="2" key="1">
    <citation type="submission" date="2020-12" db="EMBL/GenBank/DDBJ databases">
        <title>Metabolic potential, ecology and presence of endohyphal bacteria is reflected in genomic diversity of Mucoromycotina.</title>
        <authorList>
            <person name="Muszewska A."/>
            <person name="Okrasinska A."/>
            <person name="Steczkiewicz K."/>
            <person name="Drgas O."/>
            <person name="Orlowska M."/>
            <person name="Perlinska-Lenart U."/>
            <person name="Aleksandrzak-Piekarczyk T."/>
            <person name="Szatraj K."/>
            <person name="Zielenkiewicz U."/>
            <person name="Pilsyk S."/>
            <person name="Malc E."/>
            <person name="Mieczkowski P."/>
            <person name="Kruszewska J.S."/>
            <person name="Biernat P."/>
            <person name="Pawlowska J."/>
        </authorList>
    </citation>
    <scope>NUCLEOTIDE SEQUENCE</scope>
    <source>
        <strain evidence="2">WA0000067209</strain>
    </source>
</reference>
<dbReference type="Proteomes" id="UP000654370">
    <property type="component" value="Unassembled WGS sequence"/>
</dbReference>
<accession>A0A8H7PDI9</accession>
<dbReference type="InterPro" id="IPR029058">
    <property type="entry name" value="AB_hydrolase_fold"/>
</dbReference>
<dbReference type="OrthoDB" id="408631at2759"/>